<sequence length="144" mass="15419">MPRSAARPLRPFPGADVAESTPAARIADTVAALDGVFAREEVAAKVRQAGVLLRLDCTDRAVQPIFLILDEDPVHVTLDPPGRRPDVVLTLTTESLQAVMCDGVALPLRILSGEIAFQGPVRKFLRVLPVLRAAMTDAATTEGR</sequence>
<dbReference type="Proteomes" id="UP001056035">
    <property type="component" value="Chromosome"/>
</dbReference>
<organism evidence="1 2">
    <name type="scientific">Paraconexibacter antarcticus</name>
    <dbReference type="NCBI Taxonomy" id="2949664"/>
    <lineage>
        <taxon>Bacteria</taxon>
        <taxon>Bacillati</taxon>
        <taxon>Actinomycetota</taxon>
        <taxon>Thermoleophilia</taxon>
        <taxon>Solirubrobacterales</taxon>
        <taxon>Paraconexibacteraceae</taxon>
        <taxon>Paraconexibacter</taxon>
    </lineage>
</organism>
<accession>A0ABY5DTS8</accession>
<dbReference type="EMBL" id="CP098502">
    <property type="protein sequence ID" value="UTI65436.1"/>
    <property type="molecule type" value="Genomic_DNA"/>
</dbReference>
<dbReference type="SUPFAM" id="SSF55718">
    <property type="entry name" value="SCP-like"/>
    <property type="match status" value="1"/>
</dbReference>
<name>A0ABY5DTS8_9ACTN</name>
<dbReference type="InterPro" id="IPR036527">
    <property type="entry name" value="SCP2_sterol-bd_dom_sf"/>
</dbReference>
<proteinExistence type="predicted"/>
<dbReference type="RefSeq" id="WP_254572117.1">
    <property type="nucleotide sequence ID" value="NZ_CP098502.1"/>
</dbReference>
<protein>
    <submittedName>
        <fullName evidence="1">SCP2 sterol-binding domain-containing protein</fullName>
    </submittedName>
</protein>
<evidence type="ECO:0000313" key="2">
    <source>
        <dbReference type="Proteomes" id="UP001056035"/>
    </source>
</evidence>
<gene>
    <name evidence="1" type="ORF">NBH00_04285</name>
</gene>
<evidence type="ECO:0000313" key="1">
    <source>
        <dbReference type="EMBL" id="UTI65436.1"/>
    </source>
</evidence>
<reference evidence="1 2" key="1">
    <citation type="submission" date="2022-06" db="EMBL/GenBank/DDBJ databases">
        <title>Paraconexibacter antarcticus.</title>
        <authorList>
            <person name="Kim C.S."/>
        </authorList>
    </citation>
    <scope>NUCLEOTIDE SEQUENCE [LARGE SCALE GENOMIC DNA]</scope>
    <source>
        <strain evidence="1 2">02-257</strain>
    </source>
</reference>
<keyword evidence="2" id="KW-1185">Reference proteome</keyword>